<evidence type="ECO:0000256" key="5">
    <source>
        <dbReference type="ARBA" id="ARBA00023295"/>
    </source>
</evidence>
<dbReference type="InterPro" id="IPR017853">
    <property type="entry name" value="GH"/>
</dbReference>
<dbReference type="OrthoDB" id="406631at2759"/>
<keyword evidence="6" id="KW-0732">Signal</keyword>
<dbReference type="InterPro" id="IPR045053">
    <property type="entry name" value="MAN-like"/>
</dbReference>
<evidence type="ECO:0000256" key="4">
    <source>
        <dbReference type="ARBA" id="ARBA00022801"/>
    </source>
</evidence>
<feature type="chain" id="PRO_5043180493" description="mannan endo-1,4-beta-mannosidase" evidence="6">
    <location>
        <begin position="23"/>
        <end position="371"/>
    </location>
</feature>
<dbReference type="Gramene" id="TraesCS7B03G0338000.2">
    <property type="protein sequence ID" value="TraesCS7B03G0338000.2.CDS"/>
    <property type="gene ID" value="TraesCS7B03G0338000"/>
</dbReference>
<dbReference type="PANTHER" id="PTHR31451">
    <property type="match status" value="1"/>
</dbReference>
<keyword evidence="9" id="KW-1185">Reference proteome</keyword>
<dbReference type="SMR" id="A0A3B6SDI5"/>
<dbReference type="EC" id="3.2.1.78" evidence="3"/>
<dbReference type="GO" id="GO:0000272">
    <property type="term" value="P:polysaccharide catabolic process"/>
    <property type="evidence" value="ECO:0007669"/>
    <property type="project" value="InterPro"/>
</dbReference>
<sequence length="371" mass="41614">MRREKRLYSFLGLLLLLAVVYLNWLPGRDPAAPGGGGLKLPVPWLQPRMSFAGRNGTHFVDADTGAPLYVNGWNSYWLLSSRSPALVSEMLRRGRIMGLAVCRTWAFIDGGPGALQISPGRFNEAVFQAILTRRNSYSGIRYSDEPAIFAWELMNEPRCVSNASGPHLQAWIAEMAAYVKSLDAKHLVAVGIEGFYGTGIAERLGFNPGDWAASLCSDFIQNSAVENIDFASVHAYPDSWLPKASMEEKLRYISSWVDSHLNDSEHILKKPVLFSEVGYLQHVDGNSTVDRDILLRVVYDKIYDSARKLQAGGGALIWQLMVEGTHMYHDDFSLVARDHPSTYKLIMEQSCRLQTLYKNDRDPDWQCPIQP</sequence>
<organism evidence="8">
    <name type="scientific">Triticum aestivum</name>
    <name type="common">Wheat</name>
    <dbReference type="NCBI Taxonomy" id="4565"/>
    <lineage>
        <taxon>Eukaryota</taxon>
        <taxon>Viridiplantae</taxon>
        <taxon>Streptophyta</taxon>
        <taxon>Embryophyta</taxon>
        <taxon>Tracheophyta</taxon>
        <taxon>Spermatophyta</taxon>
        <taxon>Magnoliopsida</taxon>
        <taxon>Liliopsida</taxon>
        <taxon>Poales</taxon>
        <taxon>Poaceae</taxon>
        <taxon>BOP clade</taxon>
        <taxon>Pooideae</taxon>
        <taxon>Triticodae</taxon>
        <taxon>Triticeae</taxon>
        <taxon>Triticinae</taxon>
        <taxon>Triticum</taxon>
    </lineage>
</organism>
<reference evidence="8" key="1">
    <citation type="submission" date="2018-08" db="EMBL/GenBank/DDBJ databases">
        <authorList>
            <person name="Rossello M."/>
        </authorList>
    </citation>
    <scope>NUCLEOTIDE SEQUENCE [LARGE SCALE GENOMIC DNA]</scope>
    <source>
        <strain evidence="8">cv. Chinese Spring</strain>
    </source>
</reference>
<evidence type="ECO:0000256" key="1">
    <source>
        <dbReference type="ARBA" id="ARBA00001678"/>
    </source>
</evidence>
<evidence type="ECO:0000256" key="3">
    <source>
        <dbReference type="ARBA" id="ARBA00012706"/>
    </source>
</evidence>
<dbReference type="Pfam" id="PF26410">
    <property type="entry name" value="GH5_mannosidase"/>
    <property type="match status" value="1"/>
</dbReference>
<proteinExistence type="inferred from homology"/>
<keyword evidence="5" id="KW-0326">Glycosidase</keyword>
<dbReference type="Gramene" id="TraesCS7B02G190600.2">
    <property type="protein sequence ID" value="TraesCS7B02G190600.2"/>
    <property type="gene ID" value="TraesCS7B02G190600"/>
</dbReference>
<dbReference type="GO" id="GO:0016985">
    <property type="term" value="F:mannan endo-1,4-beta-mannosidase activity"/>
    <property type="evidence" value="ECO:0007669"/>
    <property type="project" value="UniProtKB-EC"/>
</dbReference>
<evidence type="ECO:0000313" key="8">
    <source>
        <dbReference type="EnsemblPlants" id="TraesCS7B02G190600.2"/>
    </source>
</evidence>
<dbReference type="PANTHER" id="PTHR31451:SF51">
    <property type="entry name" value="MANNAN ENDO-1,4-BETA-MANNOSIDASE 6"/>
    <property type="match status" value="1"/>
</dbReference>
<name>A0A3B6SDI5_WHEAT</name>
<dbReference type="AlphaFoldDB" id="A0A3B6SDI5"/>
<evidence type="ECO:0000259" key="7">
    <source>
        <dbReference type="Pfam" id="PF26410"/>
    </source>
</evidence>
<evidence type="ECO:0000256" key="2">
    <source>
        <dbReference type="ARBA" id="ARBA00005641"/>
    </source>
</evidence>
<dbReference type="EnsemblPlants" id="TraesCS7B02G190600.2">
    <property type="protein sequence ID" value="TraesCS7B02G190600.2"/>
    <property type="gene ID" value="TraesCS7B02G190600"/>
</dbReference>
<comment type="similarity">
    <text evidence="2">Belongs to the glycosyl hydrolase 5 (cellulase A) family.</text>
</comment>
<dbReference type="Proteomes" id="UP000019116">
    <property type="component" value="Chromosome 7B"/>
</dbReference>
<accession>A0A3B6SDI5</accession>
<gene>
    <name evidence="8" type="primary">LOC123166701</name>
</gene>
<dbReference type="Gene3D" id="3.20.20.80">
    <property type="entry name" value="Glycosidases"/>
    <property type="match status" value="2"/>
</dbReference>
<evidence type="ECO:0000256" key="6">
    <source>
        <dbReference type="SAM" id="SignalP"/>
    </source>
</evidence>
<dbReference type="InterPro" id="IPR001547">
    <property type="entry name" value="Glyco_hydro_5"/>
</dbReference>
<dbReference type="SUPFAM" id="SSF51445">
    <property type="entry name" value="(Trans)glycosidases"/>
    <property type="match status" value="1"/>
</dbReference>
<dbReference type="Gramene" id="TraesRN7B0100332000.2">
    <property type="protein sequence ID" value="TraesRN7B0100332000.2"/>
    <property type="gene ID" value="TraesRN7B0100332000"/>
</dbReference>
<comment type="catalytic activity">
    <reaction evidence="1">
        <text>Random hydrolysis of (1-&gt;4)-beta-D-mannosidic linkages in mannans, galactomannans and glucomannans.</text>
        <dbReference type="EC" id="3.2.1.78"/>
    </reaction>
</comment>
<keyword evidence="4" id="KW-0378">Hydrolase</keyword>
<feature type="domain" description="Glycoside hydrolase family 5" evidence="7">
    <location>
        <begin position="127"/>
        <end position="319"/>
    </location>
</feature>
<feature type="signal peptide" evidence="6">
    <location>
        <begin position="1"/>
        <end position="22"/>
    </location>
</feature>
<protein>
    <recommendedName>
        <fullName evidence="3">mannan endo-1,4-beta-mannosidase</fullName>
        <ecNumber evidence="3">3.2.1.78</ecNumber>
    </recommendedName>
</protein>
<reference evidence="8" key="2">
    <citation type="submission" date="2018-10" db="UniProtKB">
        <authorList>
            <consortium name="EnsemblPlants"/>
        </authorList>
    </citation>
    <scope>IDENTIFICATION</scope>
</reference>
<evidence type="ECO:0000313" key="9">
    <source>
        <dbReference type="Proteomes" id="UP000019116"/>
    </source>
</evidence>